<gene>
    <name evidence="1" type="ORF">S03H2_23201</name>
</gene>
<accession>X1FCM3</accession>
<protein>
    <submittedName>
        <fullName evidence="1">Uncharacterized protein</fullName>
    </submittedName>
</protein>
<dbReference type="AlphaFoldDB" id="X1FCM3"/>
<evidence type="ECO:0000313" key="1">
    <source>
        <dbReference type="EMBL" id="GAH43391.1"/>
    </source>
</evidence>
<comment type="caution">
    <text evidence="1">The sequence shown here is derived from an EMBL/GenBank/DDBJ whole genome shotgun (WGS) entry which is preliminary data.</text>
</comment>
<feature type="non-terminal residue" evidence="1">
    <location>
        <position position="1"/>
    </location>
</feature>
<reference evidence="1" key="1">
    <citation type="journal article" date="2014" name="Front. Microbiol.">
        <title>High frequency of phylogenetically diverse reductive dehalogenase-homologous genes in deep subseafloor sedimentary metagenomes.</title>
        <authorList>
            <person name="Kawai M."/>
            <person name="Futagami T."/>
            <person name="Toyoda A."/>
            <person name="Takaki Y."/>
            <person name="Nishi S."/>
            <person name="Hori S."/>
            <person name="Arai W."/>
            <person name="Tsubouchi T."/>
            <person name="Morono Y."/>
            <person name="Uchiyama I."/>
            <person name="Ito T."/>
            <person name="Fujiyama A."/>
            <person name="Inagaki F."/>
            <person name="Takami H."/>
        </authorList>
    </citation>
    <scope>NUCLEOTIDE SEQUENCE</scope>
    <source>
        <strain evidence="1">Expedition CK06-06</strain>
    </source>
</reference>
<organism evidence="1">
    <name type="scientific">marine sediment metagenome</name>
    <dbReference type="NCBI Taxonomy" id="412755"/>
    <lineage>
        <taxon>unclassified sequences</taxon>
        <taxon>metagenomes</taxon>
        <taxon>ecological metagenomes</taxon>
    </lineage>
</organism>
<name>X1FCM3_9ZZZZ</name>
<sequence length="30" mass="3432">VNYIRKIAEKIGIRDIAIVSFELKKPDSKS</sequence>
<proteinExistence type="predicted"/>
<dbReference type="EMBL" id="BARU01012638">
    <property type="protein sequence ID" value="GAH43391.1"/>
    <property type="molecule type" value="Genomic_DNA"/>
</dbReference>